<comment type="caution">
    <text evidence="2">The sequence shown here is derived from an EMBL/GenBank/DDBJ whole genome shotgun (WGS) entry which is preliminary data.</text>
</comment>
<protein>
    <submittedName>
        <fullName evidence="2">Uncharacterized protein</fullName>
    </submittedName>
</protein>
<gene>
    <name evidence="2" type="ORF">AAFF_G00031710</name>
</gene>
<name>A0AAD7S448_9TELE</name>
<accession>A0AAD7S448</accession>
<feature type="region of interest" description="Disordered" evidence="1">
    <location>
        <begin position="105"/>
        <end position="178"/>
    </location>
</feature>
<evidence type="ECO:0000256" key="1">
    <source>
        <dbReference type="SAM" id="MobiDB-lite"/>
    </source>
</evidence>
<feature type="compositionally biased region" description="Basic residues" evidence="1">
    <location>
        <begin position="255"/>
        <end position="271"/>
    </location>
</feature>
<feature type="compositionally biased region" description="Polar residues" evidence="1">
    <location>
        <begin position="216"/>
        <end position="235"/>
    </location>
</feature>
<feature type="compositionally biased region" description="Basic and acidic residues" evidence="1">
    <location>
        <begin position="152"/>
        <end position="169"/>
    </location>
</feature>
<proteinExistence type="predicted"/>
<feature type="region of interest" description="Disordered" evidence="1">
    <location>
        <begin position="209"/>
        <end position="271"/>
    </location>
</feature>
<evidence type="ECO:0000313" key="3">
    <source>
        <dbReference type="Proteomes" id="UP001221898"/>
    </source>
</evidence>
<sequence>MYTALQAQVCLSEINGGHLSAAYTITYQSNDPHNGRQGPDTVQAIPACFTTSIRDAQTSGYAGESIARAAPPVQLSLAAEPAPLHPPRALIRARQGQTLRHAVSARSANYATDGKRPALTEHKHPTEHPASAALPLTHLGSCPRNRAQRTCTLREPDPGTKQLITDRHPSALSSALPVSGLPGTRRPFYTQVLKELTVQWPCVEHTDFRIEPDTDPSAQCPPTQRRLQSSPPQNRTETKAKGNGRESVELASQHAQRRSKRERHQHTARTRPCRALDRISSDGQTRCRKQRLRLLPNQGVRPPPRPLALSNRHTPPPIGYHRILHILF</sequence>
<reference evidence="2" key="1">
    <citation type="journal article" date="2023" name="Science">
        <title>Genome structures resolve the early diversification of teleost fishes.</title>
        <authorList>
            <person name="Parey E."/>
            <person name="Louis A."/>
            <person name="Montfort J."/>
            <person name="Bouchez O."/>
            <person name="Roques C."/>
            <person name="Iampietro C."/>
            <person name="Lluch J."/>
            <person name="Castinel A."/>
            <person name="Donnadieu C."/>
            <person name="Desvignes T."/>
            <person name="Floi Bucao C."/>
            <person name="Jouanno E."/>
            <person name="Wen M."/>
            <person name="Mejri S."/>
            <person name="Dirks R."/>
            <person name="Jansen H."/>
            <person name="Henkel C."/>
            <person name="Chen W.J."/>
            <person name="Zahm M."/>
            <person name="Cabau C."/>
            <person name="Klopp C."/>
            <person name="Thompson A.W."/>
            <person name="Robinson-Rechavi M."/>
            <person name="Braasch I."/>
            <person name="Lecointre G."/>
            <person name="Bobe J."/>
            <person name="Postlethwait J.H."/>
            <person name="Berthelot C."/>
            <person name="Roest Crollius H."/>
            <person name="Guiguen Y."/>
        </authorList>
    </citation>
    <scope>NUCLEOTIDE SEQUENCE</scope>
    <source>
        <strain evidence="2">NC1722</strain>
    </source>
</reference>
<feature type="compositionally biased region" description="Basic and acidic residues" evidence="1">
    <location>
        <begin position="113"/>
        <end position="127"/>
    </location>
</feature>
<dbReference type="Proteomes" id="UP001221898">
    <property type="component" value="Unassembled WGS sequence"/>
</dbReference>
<keyword evidence="3" id="KW-1185">Reference proteome</keyword>
<feature type="compositionally biased region" description="Basic and acidic residues" evidence="1">
    <location>
        <begin position="236"/>
        <end position="248"/>
    </location>
</feature>
<evidence type="ECO:0000313" key="2">
    <source>
        <dbReference type="EMBL" id="KAJ8395437.1"/>
    </source>
</evidence>
<dbReference type="AlphaFoldDB" id="A0AAD7S448"/>
<organism evidence="2 3">
    <name type="scientific">Aldrovandia affinis</name>
    <dbReference type="NCBI Taxonomy" id="143900"/>
    <lineage>
        <taxon>Eukaryota</taxon>
        <taxon>Metazoa</taxon>
        <taxon>Chordata</taxon>
        <taxon>Craniata</taxon>
        <taxon>Vertebrata</taxon>
        <taxon>Euteleostomi</taxon>
        <taxon>Actinopterygii</taxon>
        <taxon>Neopterygii</taxon>
        <taxon>Teleostei</taxon>
        <taxon>Notacanthiformes</taxon>
        <taxon>Halosauridae</taxon>
        <taxon>Aldrovandia</taxon>
    </lineage>
</organism>
<dbReference type="EMBL" id="JAINUG010000116">
    <property type="protein sequence ID" value="KAJ8395437.1"/>
    <property type="molecule type" value="Genomic_DNA"/>
</dbReference>